<dbReference type="OrthoDB" id="9775266at2"/>
<reference evidence="1 2" key="1">
    <citation type="submission" date="2017-04" db="EMBL/GenBank/DDBJ databases">
        <title>Kefir bacterial isolates.</title>
        <authorList>
            <person name="Kim Y."/>
            <person name="Blasche S."/>
            <person name="Patil K.R."/>
        </authorList>
    </citation>
    <scope>NUCLEOTIDE SEQUENCE [LARGE SCALE GENOMIC DNA]</scope>
    <source>
        <strain evidence="1 2">KR-2</strain>
    </source>
</reference>
<protein>
    <submittedName>
        <fullName evidence="1">D-alanine--D-alanine ligase</fullName>
    </submittedName>
</protein>
<proteinExistence type="predicted"/>
<organism evidence="1 2">
    <name type="scientific">Acetobacter syzygii</name>
    <dbReference type="NCBI Taxonomy" id="146476"/>
    <lineage>
        <taxon>Bacteria</taxon>
        <taxon>Pseudomonadati</taxon>
        <taxon>Pseudomonadota</taxon>
        <taxon>Alphaproteobacteria</taxon>
        <taxon>Acetobacterales</taxon>
        <taxon>Acetobacteraceae</taxon>
        <taxon>Acetobacter</taxon>
    </lineage>
</organism>
<keyword evidence="2" id="KW-1185">Reference proteome</keyword>
<accession>A0A270BTI8</accession>
<dbReference type="Proteomes" id="UP000216033">
    <property type="component" value="Unassembled WGS sequence"/>
</dbReference>
<keyword evidence="1" id="KW-0436">Ligase</keyword>
<dbReference type="GO" id="GO:0016874">
    <property type="term" value="F:ligase activity"/>
    <property type="evidence" value="ECO:0007669"/>
    <property type="project" value="UniProtKB-KW"/>
</dbReference>
<evidence type="ECO:0000313" key="1">
    <source>
        <dbReference type="EMBL" id="PAL28362.1"/>
    </source>
</evidence>
<dbReference type="RefSeq" id="WP_095350839.1">
    <property type="nucleotide sequence ID" value="NZ_NDFO01000001.1"/>
</dbReference>
<dbReference type="AlphaFoldDB" id="A0A270BTI8"/>
<evidence type="ECO:0000313" key="2">
    <source>
        <dbReference type="Proteomes" id="UP000216033"/>
    </source>
</evidence>
<comment type="caution">
    <text evidence="1">The sequence shown here is derived from an EMBL/GenBank/DDBJ whole genome shotgun (WGS) entry which is preliminary data.</text>
</comment>
<dbReference type="STRING" id="1231343.Absy_014_081"/>
<dbReference type="SUPFAM" id="SSF56059">
    <property type="entry name" value="Glutathione synthetase ATP-binding domain-like"/>
    <property type="match status" value="1"/>
</dbReference>
<sequence length="357" mass="40245">MLSTSTHNKQPNPLSLFEFWPRWLFYTPVVAYWILLGLRYRDVTLPTAANPRITTGGLCGEKKSDLLNMAGPYAKQWIAPYATFTTGSNDLELALQAMHSKGLVFPVVVKPDIGCNGTGVKLVHSHSALADVCATFPRNIDLVVQKLITWPHEAGIFYIRQPDEPAGLLTSLTYKDIPFLIGNGRDTVLDLLKKDARTSKVLHIYTPRLQHCLHTIPAQGKKLDLVFAGNHCKGAVFRNGTPDITPELTRQIDLIMQDIPDFYFGRIDLKFHSTEDLARGENFEIIEINGVGAEAIHIWDSRTTLREAYATQFHHYRESYRIGAKNKAAGWKPTNLWHGLRLWGEQKKLLASYPLND</sequence>
<gene>
    <name evidence="1" type="ORF">B9K05_03535</name>
</gene>
<dbReference type="EMBL" id="NDFP01000002">
    <property type="protein sequence ID" value="PAL28362.1"/>
    <property type="molecule type" value="Genomic_DNA"/>
</dbReference>
<name>A0A270BTI8_9PROT</name>